<accession>A0A955L906</accession>
<organism evidence="3 4">
    <name type="scientific">Candidatus Dojkabacteria bacterium</name>
    <dbReference type="NCBI Taxonomy" id="2099670"/>
    <lineage>
        <taxon>Bacteria</taxon>
        <taxon>Candidatus Dojkabacteria</taxon>
    </lineage>
</organism>
<evidence type="ECO:0000259" key="2">
    <source>
        <dbReference type="Pfam" id="PF17289"/>
    </source>
</evidence>
<protein>
    <recommendedName>
        <fullName evidence="2">Terminase large subunit gp17-like C-terminal domain-containing protein</fullName>
    </recommendedName>
</protein>
<evidence type="ECO:0000313" key="3">
    <source>
        <dbReference type="EMBL" id="MCA9386213.1"/>
    </source>
</evidence>
<dbReference type="EMBL" id="JAGQLH010000099">
    <property type="protein sequence ID" value="MCA9386213.1"/>
    <property type="molecule type" value="Genomic_DNA"/>
</dbReference>
<dbReference type="InterPro" id="IPR027417">
    <property type="entry name" value="P-loop_NTPase"/>
</dbReference>
<sequence>MRRAKAQKDIYWFARYYFRKYFQYDTPDIHREWINLYSNESRIAIACPRGHAKSTWFSLIFVLHAILFEKKRFIILLSDTQKQAEAFLGQIIEELETNESIIKDFGRVAGYVPPLASDKKKWTMSDIVTITDIRVMAFGFGAKLRGLKHHQYRPDLIVLDDVENDQSVRTKEQRDKYKSTFRKSILNLGDEETQIVVIGTILHFDSLLNDIISNPPPGYVTKLYKAIEDGAPLWGSRWTIESLELKKKEIGSIAFEQEYMNNPMSDGERIFIPQKWHEGVDFKKMKVFGYLDLAISEKETADYTAIVPIAKDNNGLLYQLPGEQIRGDIHAQLELVFKLHEKYKFASLGIEDVAYQKAFYQVLTRESAKRNIYDLKARPIKVDKDKIRRAVDVQHLVENGTIHFYKNDFVFQDQLMTFPLGAHDDLVDSFVGGIKLSQTGSYKFISNY</sequence>
<proteinExistence type="predicted"/>
<feature type="domain" description="Terminase large subunit gp17-like C-terminal" evidence="2">
    <location>
        <begin position="290"/>
        <end position="429"/>
    </location>
</feature>
<dbReference type="InterPro" id="IPR035421">
    <property type="entry name" value="Terminase_6C"/>
</dbReference>
<evidence type="ECO:0000313" key="4">
    <source>
        <dbReference type="Proteomes" id="UP000754563"/>
    </source>
</evidence>
<dbReference type="Gene3D" id="3.40.50.300">
    <property type="entry name" value="P-loop containing nucleotide triphosphate hydrolases"/>
    <property type="match status" value="1"/>
</dbReference>
<reference evidence="3" key="2">
    <citation type="journal article" date="2021" name="Microbiome">
        <title>Successional dynamics and alternative stable states in a saline activated sludge microbial community over 9 years.</title>
        <authorList>
            <person name="Wang Y."/>
            <person name="Ye J."/>
            <person name="Ju F."/>
            <person name="Liu L."/>
            <person name="Boyd J.A."/>
            <person name="Deng Y."/>
            <person name="Parks D.H."/>
            <person name="Jiang X."/>
            <person name="Yin X."/>
            <person name="Woodcroft B.J."/>
            <person name="Tyson G.W."/>
            <person name="Hugenholtz P."/>
            <person name="Polz M.F."/>
            <person name="Zhang T."/>
        </authorList>
    </citation>
    <scope>NUCLEOTIDE SEQUENCE</scope>
    <source>
        <strain evidence="3">HKST-UBA11</strain>
    </source>
</reference>
<dbReference type="Gene3D" id="3.30.420.240">
    <property type="match status" value="1"/>
</dbReference>
<keyword evidence="1" id="KW-1188">Viral release from host cell</keyword>
<reference evidence="3" key="1">
    <citation type="submission" date="2020-04" db="EMBL/GenBank/DDBJ databases">
        <authorList>
            <person name="Zhang T."/>
        </authorList>
    </citation>
    <scope>NUCLEOTIDE SEQUENCE</scope>
    <source>
        <strain evidence="3">HKST-UBA11</strain>
    </source>
</reference>
<comment type="caution">
    <text evidence="3">The sequence shown here is derived from an EMBL/GenBank/DDBJ whole genome shotgun (WGS) entry which is preliminary data.</text>
</comment>
<evidence type="ECO:0000256" key="1">
    <source>
        <dbReference type="ARBA" id="ARBA00022612"/>
    </source>
</evidence>
<name>A0A955L906_9BACT</name>
<gene>
    <name evidence="3" type="ORF">KC717_06220</name>
</gene>
<dbReference type="Proteomes" id="UP000754563">
    <property type="component" value="Unassembled WGS sequence"/>
</dbReference>
<dbReference type="Pfam" id="PF17289">
    <property type="entry name" value="Terminase_6C"/>
    <property type="match status" value="1"/>
</dbReference>
<dbReference type="AlphaFoldDB" id="A0A955L906"/>